<protein>
    <submittedName>
        <fullName evidence="9">Kinase-like protein</fullName>
    </submittedName>
</protein>
<keyword evidence="4" id="KW-0418">Kinase</keyword>
<evidence type="ECO:0000313" key="10">
    <source>
        <dbReference type="Proteomes" id="UP000256964"/>
    </source>
</evidence>
<accession>A0A371D3S4</accession>
<dbReference type="Pfam" id="PF00069">
    <property type="entry name" value="Pkinase"/>
    <property type="match status" value="1"/>
</dbReference>
<name>A0A371D3S4_9APHY</name>
<keyword evidence="10" id="KW-1185">Reference proteome</keyword>
<dbReference type="PROSITE" id="PS00107">
    <property type="entry name" value="PROTEIN_KINASE_ATP"/>
    <property type="match status" value="1"/>
</dbReference>
<dbReference type="PANTHER" id="PTHR24345">
    <property type="entry name" value="SERINE/THREONINE-PROTEIN KINASE PLK"/>
    <property type="match status" value="1"/>
</dbReference>
<evidence type="ECO:0000256" key="5">
    <source>
        <dbReference type="ARBA" id="ARBA00022840"/>
    </source>
</evidence>
<dbReference type="PROSITE" id="PS50011">
    <property type="entry name" value="PROTEIN_KINASE_DOM"/>
    <property type="match status" value="1"/>
</dbReference>
<feature type="binding site" evidence="6">
    <location>
        <position position="58"/>
    </location>
    <ligand>
        <name>ATP</name>
        <dbReference type="ChEBI" id="CHEBI:30616"/>
    </ligand>
</feature>
<dbReference type="PANTHER" id="PTHR24345:SF0">
    <property type="entry name" value="CELL CYCLE SERINE_THREONINE-PROTEIN KINASE CDC5_MSD2"/>
    <property type="match status" value="1"/>
</dbReference>
<dbReference type="EMBL" id="KZ857421">
    <property type="protein sequence ID" value="RDX47149.1"/>
    <property type="molecule type" value="Genomic_DNA"/>
</dbReference>
<dbReference type="Gene3D" id="1.10.510.10">
    <property type="entry name" value="Transferase(Phosphotransferase) domain 1"/>
    <property type="match status" value="1"/>
</dbReference>
<dbReference type="OrthoDB" id="541276at2759"/>
<keyword evidence="3 6" id="KW-0547">Nucleotide-binding</keyword>
<dbReference type="InterPro" id="IPR000719">
    <property type="entry name" value="Prot_kinase_dom"/>
</dbReference>
<dbReference type="GO" id="GO:0004674">
    <property type="term" value="F:protein serine/threonine kinase activity"/>
    <property type="evidence" value="ECO:0007669"/>
    <property type="project" value="UniProtKB-KW"/>
</dbReference>
<evidence type="ECO:0000256" key="4">
    <source>
        <dbReference type="ARBA" id="ARBA00022777"/>
    </source>
</evidence>
<dbReference type="AlphaFoldDB" id="A0A371D3S4"/>
<dbReference type="Proteomes" id="UP000256964">
    <property type="component" value="Unassembled WGS sequence"/>
</dbReference>
<evidence type="ECO:0000313" key="9">
    <source>
        <dbReference type="EMBL" id="RDX47149.1"/>
    </source>
</evidence>
<dbReference type="STRING" id="139420.A0A371D3S4"/>
<evidence type="ECO:0000256" key="3">
    <source>
        <dbReference type="ARBA" id="ARBA00022741"/>
    </source>
</evidence>
<evidence type="ECO:0000256" key="1">
    <source>
        <dbReference type="ARBA" id="ARBA00022527"/>
    </source>
</evidence>
<evidence type="ECO:0000256" key="6">
    <source>
        <dbReference type="PROSITE-ProRule" id="PRU10141"/>
    </source>
</evidence>
<proteinExistence type="predicted"/>
<keyword evidence="5 6" id="KW-0067">ATP-binding</keyword>
<feature type="domain" description="Protein kinase" evidence="8">
    <location>
        <begin position="20"/>
        <end position="290"/>
    </location>
</feature>
<feature type="compositionally biased region" description="Polar residues" evidence="7">
    <location>
        <begin position="333"/>
        <end position="343"/>
    </location>
</feature>
<dbReference type="InterPro" id="IPR017441">
    <property type="entry name" value="Protein_kinase_ATP_BS"/>
</dbReference>
<dbReference type="InterPro" id="IPR011009">
    <property type="entry name" value="Kinase-like_dom_sf"/>
</dbReference>
<feature type="region of interest" description="Disordered" evidence="7">
    <location>
        <begin position="301"/>
        <end position="343"/>
    </location>
</feature>
<evidence type="ECO:0000256" key="7">
    <source>
        <dbReference type="SAM" id="MobiDB-lite"/>
    </source>
</evidence>
<reference evidence="9 10" key="1">
    <citation type="journal article" date="2018" name="Biotechnol. Biofuels">
        <title>Integrative visual omics of the white-rot fungus Polyporus brumalis exposes the biotechnological potential of its oxidative enzymes for delignifying raw plant biomass.</title>
        <authorList>
            <person name="Miyauchi S."/>
            <person name="Rancon A."/>
            <person name="Drula E."/>
            <person name="Hage H."/>
            <person name="Chaduli D."/>
            <person name="Favel A."/>
            <person name="Grisel S."/>
            <person name="Henrissat B."/>
            <person name="Herpoel-Gimbert I."/>
            <person name="Ruiz-Duenas F.J."/>
            <person name="Chevret D."/>
            <person name="Hainaut M."/>
            <person name="Lin J."/>
            <person name="Wang M."/>
            <person name="Pangilinan J."/>
            <person name="Lipzen A."/>
            <person name="Lesage-Meessen L."/>
            <person name="Navarro D."/>
            <person name="Riley R."/>
            <person name="Grigoriev I.V."/>
            <person name="Zhou S."/>
            <person name="Raouche S."/>
            <person name="Rosso M.N."/>
        </authorList>
    </citation>
    <scope>NUCLEOTIDE SEQUENCE [LARGE SCALE GENOMIC DNA]</scope>
    <source>
        <strain evidence="9 10">BRFM 1820</strain>
    </source>
</reference>
<evidence type="ECO:0000256" key="2">
    <source>
        <dbReference type="ARBA" id="ARBA00022679"/>
    </source>
</evidence>
<gene>
    <name evidence="9" type="ORF">OH76DRAFT_1558002</name>
</gene>
<dbReference type="SMART" id="SM00220">
    <property type="entry name" value="S_TKc"/>
    <property type="match status" value="1"/>
</dbReference>
<evidence type="ECO:0000259" key="8">
    <source>
        <dbReference type="PROSITE" id="PS50011"/>
    </source>
</evidence>
<keyword evidence="1" id="KW-0723">Serine/threonine-protein kinase</keyword>
<dbReference type="GO" id="GO:0005524">
    <property type="term" value="F:ATP binding"/>
    <property type="evidence" value="ECO:0007669"/>
    <property type="project" value="UniProtKB-UniRule"/>
</dbReference>
<dbReference type="GO" id="GO:0005634">
    <property type="term" value="C:nucleus"/>
    <property type="evidence" value="ECO:0007669"/>
    <property type="project" value="TreeGrafter"/>
</dbReference>
<dbReference type="SUPFAM" id="SSF56112">
    <property type="entry name" value="Protein kinase-like (PK-like)"/>
    <property type="match status" value="1"/>
</dbReference>
<organism evidence="9 10">
    <name type="scientific">Lentinus brumalis</name>
    <dbReference type="NCBI Taxonomy" id="2498619"/>
    <lineage>
        <taxon>Eukaryota</taxon>
        <taxon>Fungi</taxon>
        <taxon>Dikarya</taxon>
        <taxon>Basidiomycota</taxon>
        <taxon>Agaricomycotina</taxon>
        <taxon>Agaricomycetes</taxon>
        <taxon>Polyporales</taxon>
        <taxon>Polyporaceae</taxon>
        <taxon>Lentinus</taxon>
    </lineage>
</organism>
<keyword evidence="2" id="KW-0808">Transferase</keyword>
<sequence length="373" mass="41750">MSTAADTLPDFTGCFVDKYYELVQMLGAGSFGVVYKAVDTRESPDSDSRYRAVKIIRKAGRSPKELAIIRREVALHSIVAGHPSIITIHDAIDDDEYFYIMLDYCPGGDLFDHVVDKLTYVNNDELLRRAFVSLIEAVQYCHEHKIAHRDLKPENVLASEDGSKVYLADFGLATVKRMTDEHGSGTSIYMAPECHGKLYGYKPYCTRTADIWALGVIFVNMLSGRNPWEKASMSDPDFAEFIDDPDYLYDALPISEAACDILHDTFSLNPLKRITLRELREAVLNTETFFRPSKAKKSFTKMSASSSLDVPPGLSPPNSRWNAEEEDDESPLATPTGSAAGKSTNIEKVDWKLGSTAQVLMARRRLEEQLGFY</sequence>